<evidence type="ECO:0008006" key="3">
    <source>
        <dbReference type="Google" id="ProtNLM"/>
    </source>
</evidence>
<keyword evidence="1" id="KW-0812">Transmembrane</keyword>
<organism evidence="2">
    <name type="scientific">marine sediment metagenome</name>
    <dbReference type="NCBI Taxonomy" id="412755"/>
    <lineage>
        <taxon>unclassified sequences</taxon>
        <taxon>metagenomes</taxon>
        <taxon>ecological metagenomes</taxon>
    </lineage>
</organism>
<comment type="caution">
    <text evidence="2">The sequence shown here is derived from an EMBL/GenBank/DDBJ whole genome shotgun (WGS) entry which is preliminary data.</text>
</comment>
<name>A0A0F9KZF0_9ZZZZ</name>
<keyword evidence="1" id="KW-1133">Transmembrane helix</keyword>
<proteinExistence type="predicted"/>
<reference evidence="2" key="1">
    <citation type="journal article" date="2015" name="Nature">
        <title>Complex archaea that bridge the gap between prokaryotes and eukaryotes.</title>
        <authorList>
            <person name="Spang A."/>
            <person name="Saw J.H."/>
            <person name="Jorgensen S.L."/>
            <person name="Zaremba-Niedzwiedzka K."/>
            <person name="Martijn J."/>
            <person name="Lind A.E."/>
            <person name="van Eijk R."/>
            <person name="Schleper C."/>
            <person name="Guy L."/>
            <person name="Ettema T.J."/>
        </authorList>
    </citation>
    <scope>NUCLEOTIDE SEQUENCE</scope>
</reference>
<accession>A0A0F9KZF0</accession>
<evidence type="ECO:0000256" key="1">
    <source>
        <dbReference type="SAM" id="Phobius"/>
    </source>
</evidence>
<dbReference type="AlphaFoldDB" id="A0A0F9KZF0"/>
<feature type="transmembrane region" description="Helical" evidence="1">
    <location>
        <begin position="21"/>
        <end position="41"/>
    </location>
</feature>
<evidence type="ECO:0000313" key="2">
    <source>
        <dbReference type="EMBL" id="KKM87048.1"/>
    </source>
</evidence>
<protein>
    <recommendedName>
        <fullName evidence="3">Cell division protein FtsL</fullName>
    </recommendedName>
</protein>
<keyword evidence="1" id="KW-0472">Membrane</keyword>
<dbReference type="EMBL" id="LAZR01007160">
    <property type="protein sequence ID" value="KKM87048.1"/>
    <property type="molecule type" value="Genomic_DNA"/>
</dbReference>
<gene>
    <name evidence="2" type="ORF">LCGC14_1272850</name>
</gene>
<sequence length="143" mass="15953">MATIQRTGRHIVSGLLRSPNMPTLLIISALVIGAAALIPLVQSSIATTTNGNVRLLEQQRDDWQAQIQELELDVATMAGLNRIENEARNGLKMVEPKETRYITVPVEAPEPRRLPSRYLPPTADEREAEPSAWKKLLDWLPLP</sequence>